<evidence type="ECO:0000313" key="14">
    <source>
        <dbReference type="EMBL" id="CAF1163767.1"/>
    </source>
</evidence>
<keyword evidence="3" id="KW-0633">Potassium transport</keyword>
<proteinExistence type="predicted"/>
<keyword evidence="7 11" id="KW-1133">Transmembrane helix</keyword>
<dbReference type="PANTHER" id="PTHR11537">
    <property type="entry name" value="VOLTAGE-GATED POTASSIUM CHANNEL"/>
    <property type="match status" value="1"/>
</dbReference>
<evidence type="ECO:0000256" key="3">
    <source>
        <dbReference type="ARBA" id="ARBA00022538"/>
    </source>
</evidence>
<keyword evidence="9 11" id="KW-0472">Membrane</keyword>
<keyword evidence="10" id="KW-0407">Ion channel</keyword>
<sequence length="159" mass="17951">MTTVGYGDMYPKSVSGKLIGSVCGICGVLVIALPIPIIVNNFSDYYKEQQQREKFLKRREAIEMDKTDRSRVFTQSQIISNTNSSDDSSTAQRRNAVECVSCLVHTNDESLYDLSYYDKLASSSSPTKQMSHTLHLFSDNNQNIKEQDVDVEEILLPKK</sequence>
<evidence type="ECO:0000256" key="9">
    <source>
        <dbReference type="ARBA" id="ARBA00023136"/>
    </source>
</evidence>
<evidence type="ECO:0000313" key="13">
    <source>
        <dbReference type="EMBL" id="CAF1074055.1"/>
    </source>
</evidence>
<evidence type="ECO:0000259" key="12">
    <source>
        <dbReference type="Pfam" id="PF00520"/>
    </source>
</evidence>
<evidence type="ECO:0000256" key="1">
    <source>
        <dbReference type="ARBA" id="ARBA00004141"/>
    </source>
</evidence>
<protein>
    <recommendedName>
        <fullName evidence="12">Ion transport domain-containing protein</fullName>
    </recommendedName>
</protein>
<evidence type="ECO:0000256" key="8">
    <source>
        <dbReference type="ARBA" id="ARBA00023065"/>
    </source>
</evidence>
<evidence type="ECO:0000256" key="11">
    <source>
        <dbReference type="SAM" id="Phobius"/>
    </source>
</evidence>
<keyword evidence="15" id="KW-1185">Reference proteome</keyword>
<name>A0A814M2M3_9BILA</name>
<organism evidence="13 16">
    <name type="scientific">Adineta steineri</name>
    <dbReference type="NCBI Taxonomy" id="433720"/>
    <lineage>
        <taxon>Eukaryota</taxon>
        <taxon>Metazoa</taxon>
        <taxon>Spiralia</taxon>
        <taxon>Gnathifera</taxon>
        <taxon>Rotifera</taxon>
        <taxon>Eurotatoria</taxon>
        <taxon>Bdelloidea</taxon>
        <taxon>Adinetida</taxon>
        <taxon>Adinetidae</taxon>
        <taxon>Adineta</taxon>
    </lineage>
</organism>
<keyword evidence="6" id="KW-0630">Potassium</keyword>
<feature type="domain" description="Ion transport" evidence="12">
    <location>
        <begin position="1"/>
        <end position="50"/>
    </location>
</feature>
<keyword evidence="2" id="KW-0813">Transport</keyword>
<dbReference type="OrthoDB" id="296522at2759"/>
<keyword evidence="8" id="KW-0406">Ion transport</keyword>
<dbReference type="GO" id="GO:0005251">
    <property type="term" value="F:delayed rectifier potassium channel activity"/>
    <property type="evidence" value="ECO:0007669"/>
    <property type="project" value="TreeGrafter"/>
</dbReference>
<feature type="transmembrane region" description="Helical" evidence="11">
    <location>
        <begin position="18"/>
        <end position="39"/>
    </location>
</feature>
<dbReference type="EMBL" id="CAJNOM010000162">
    <property type="protein sequence ID" value="CAF1163767.1"/>
    <property type="molecule type" value="Genomic_DNA"/>
</dbReference>
<dbReference type="PANTHER" id="PTHR11537:SF254">
    <property type="entry name" value="POTASSIUM VOLTAGE-GATED CHANNEL PROTEIN SHAB"/>
    <property type="match status" value="1"/>
</dbReference>
<reference evidence="13" key="1">
    <citation type="submission" date="2021-02" db="EMBL/GenBank/DDBJ databases">
        <authorList>
            <person name="Nowell W R."/>
        </authorList>
    </citation>
    <scope>NUCLEOTIDE SEQUENCE</scope>
</reference>
<dbReference type="AlphaFoldDB" id="A0A814M2M3"/>
<comment type="subcellular location">
    <subcellularLocation>
        <location evidence="1">Membrane</location>
        <topology evidence="1">Multi-pass membrane protein</topology>
    </subcellularLocation>
</comment>
<dbReference type="EMBL" id="CAJNOI010000109">
    <property type="protein sequence ID" value="CAF1074055.1"/>
    <property type="molecule type" value="Genomic_DNA"/>
</dbReference>
<dbReference type="Proteomes" id="UP000663877">
    <property type="component" value="Unassembled WGS sequence"/>
</dbReference>
<accession>A0A814M2M3</accession>
<dbReference type="Pfam" id="PF00520">
    <property type="entry name" value="Ion_trans"/>
    <property type="match status" value="1"/>
</dbReference>
<evidence type="ECO:0000256" key="2">
    <source>
        <dbReference type="ARBA" id="ARBA00022448"/>
    </source>
</evidence>
<keyword evidence="4 11" id="KW-0812">Transmembrane</keyword>
<dbReference type="InterPro" id="IPR005821">
    <property type="entry name" value="Ion_trans_dom"/>
</dbReference>
<dbReference type="Proteomes" id="UP000663832">
    <property type="component" value="Unassembled WGS sequence"/>
</dbReference>
<evidence type="ECO:0000256" key="6">
    <source>
        <dbReference type="ARBA" id="ARBA00022958"/>
    </source>
</evidence>
<dbReference type="SUPFAM" id="SSF81324">
    <property type="entry name" value="Voltage-gated potassium channels"/>
    <property type="match status" value="1"/>
</dbReference>
<evidence type="ECO:0000256" key="4">
    <source>
        <dbReference type="ARBA" id="ARBA00022692"/>
    </source>
</evidence>
<gene>
    <name evidence="13" type="ORF">BJG266_LOCUS19873</name>
    <name evidence="14" type="ORF">QVE165_LOCUS23711</name>
</gene>
<comment type="caution">
    <text evidence="13">The sequence shown here is derived from an EMBL/GenBank/DDBJ whole genome shotgun (WGS) entry which is preliminary data.</text>
</comment>
<dbReference type="GO" id="GO:0001508">
    <property type="term" value="P:action potential"/>
    <property type="evidence" value="ECO:0007669"/>
    <property type="project" value="TreeGrafter"/>
</dbReference>
<dbReference type="Gene3D" id="1.10.287.70">
    <property type="match status" value="1"/>
</dbReference>
<evidence type="ECO:0000256" key="5">
    <source>
        <dbReference type="ARBA" id="ARBA00022826"/>
    </source>
</evidence>
<evidence type="ECO:0000313" key="16">
    <source>
        <dbReference type="Proteomes" id="UP000663877"/>
    </source>
</evidence>
<evidence type="ECO:0000256" key="10">
    <source>
        <dbReference type="ARBA" id="ARBA00023303"/>
    </source>
</evidence>
<evidence type="ECO:0000313" key="15">
    <source>
        <dbReference type="Proteomes" id="UP000663832"/>
    </source>
</evidence>
<keyword evidence="5" id="KW-0631">Potassium channel</keyword>
<evidence type="ECO:0000256" key="7">
    <source>
        <dbReference type="ARBA" id="ARBA00022989"/>
    </source>
</evidence>
<dbReference type="InterPro" id="IPR028325">
    <property type="entry name" value="VG_K_chnl"/>
</dbReference>
<dbReference type="GO" id="GO:0008076">
    <property type="term" value="C:voltage-gated potassium channel complex"/>
    <property type="evidence" value="ECO:0007669"/>
    <property type="project" value="InterPro"/>
</dbReference>